<evidence type="ECO:0000313" key="4">
    <source>
        <dbReference type="Proteomes" id="UP001642484"/>
    </source>
</evidence>
<accession>A0ABP0MPC3</accession>
<feature type="region of interest" description="Disordered" evidence="1">
    <location>
        <begin position="243"/>
        <end position="288"/>
    </location>
</feature>
<feature type="compositionally biased region" description="Low complexity" evidence="1">
    <location>
        <begin position="806"/>
        <end position="815"/>
    </location>
</feature>
<dbReference type="PROSITE" id="PS50994">
    <property type="entry name" value="INTEGRASE"/>
    <property type="match status" value="1"/>
</dbReference>
<name>A0ABP0MPC3_9DINO</name>
<feature type="region of interest" description="Disordered" evidence="1">
    <location>
        <begin position="1968"/>
        <end position="1999"/>
    </location>
</feature>
<organism evidence="3 4">
    <name type="scientific">Durusdinium trenchii</name>
    <dbReference type="NCBI Taxonomy" id="1381693"/>
    <lineage>
        <taxon>Eukaryota</taxon>
        <taxon>Sar</taxon>
        <taxon>Alveolata</taxon>
        <taxon>Dinophyceae</taxon>
        <taxon>Suessiales</taxon>
        <taxon>Symbiodiniaceae</taxon>
        <taxon>Durusdinium</taxon>
    </lineage>
</organism>
<feature type="compositionally biased region" description="Low complexity" evidence="1">
    <location>
        <begin position="258"/>
        <end position="280"/>
    </location>
</feature>
<gene>
    <name evidence="3" type="ORF">CCMP2556_LOCUS26817</name>
</gene>
<dbReference type="EMBL" id="CAXAMN010018890">
    <property type="protein sequence ID" value="CAK9053326.1"/>
    <property type="molecule type" value="Genomic_DNA"/>
</dbReference>
<protein>
    <recommendedName>
        <fullName evidence="2">Integrase catalytic domain-containing protein</fullName>
    </recommendedName>
</protein>
<evidence type="ECO:0000259" key="2">
    <source>
        <dbReference type="PROSITE" id="PS50994"/>
    </source>
</evidence>
<dbReference type="SUPFAM" id="SSF53098">
    <property type="entry name" value="Ribonuclease H-like"/>
    <property type="match status" value="1"/>
</dbReference>
<evidence type="ECO:0000313" key="3">
    <source>
        <dbReference type="EMBL" id="CAK9053326.1"/>
    </source>
</evidence>
<feature type="region of interest" description="Disordered" evidence="1">
    <location>
        <begin position="2047"/>
        <end position="2078"/>
    </location>
</feature>
<dbReference type="InterPro" id="IPR012337">
    <property type="entry name" value="RNaseH-like_sf"/>
</dbReference>
<feature type="domain" description="Integrase catalytic" evidence="2">
    <location>
        <begin position="1489"/>
        <end position="1660"/>
    </location>
</feature>
<dbReference type="InterPro" id="IPR001584">
    <property type="entry name" value="Integrase_cat-core"/>
</dbReference>
<feature type="compositionally biased region" description="Polar residues" evidence="1">
    <location>
        <begin position="31"/>
        <end position="43"/>
    </location>
</feature>
<feature type="compositionally biased region" description="Polar residues" evidence="1">
    <location>
        <begin position="1988"/>
        <end position="1999"/>
    </location>
</feature>
<reference evidence="3 4" key="1">
    <citation type="submission" date="2024-02" db="EMBL/GenBank/DDBJ databases">
        <authorList>
            <person name="Chen Y."/>
            <person name="Shah S."/>
            <person name="Dougan E. K."/>
            <person name="Thang M."/>
            <person name="Chan C."/>
        </authorList>
    </citation>
    <scope>NUCLEOTIDE SEQUENCE [LARGE SCALE GENOMIC DNA]</scope>
</reference>
<feature type="compositionally biased region" description="Basic and acidic residues" evidence="1">
    <location>
        <begin position="414"/>
        <end position="428"/>
    </location>
</feature>
<dbReference type="Pfam" id="PF07727">
    <property type="entry name" value="RVT_2"/>
    <property type="match status" value="1"/>
</dbReference>
<keyword evidence="4" id="KW-1185">Reference proteome</keyword>
<feature type="region of interest" description="Disordered" evidence="1">
    <location>
        <begin position="22"/>
        <end position="63"/>
    </location>
</feature>
<dbReference type="InterPro" id="IPR036397">
    <property type="entry name" value="RNaseH_sf"/>
</dbReference>
<feature type="region of interest" description="Disordered" evidence="1">
    <location>
        <begin position="400"/>
        <end position="438"/>
    </location>
</feature>
<feature type="region of interest" description="Disordered" evidence="1">
    <location>
        <begin position="793"/>
        <end position="827"/>
    </location>
</feature>
<dbReference type="Gene3D" id="3.30.420.10">
    <property type="entry name" value="Ribonuclease H-like superfamily/Ribonuclease H"/>
    <property type="match status" value="1"/>
</dbReference>
<evidence type="ECO:0000256" key="1">
    <source>
        <dbReference type="SAM" id="MobiDB-lite"/>
    </source>
</evidence>
<proteinExistence type="predicted"/>
<sequence>MAQHEPNPVEPRNEILEALRQLLDERKQKRSPGSDTASWNSRQGPEKHVKWRGGAAPVPPQWKPQQNDLRAFARWERRIEIWRLQVCAYMPPQDAALMLLTSLTGEAELEVEHLDLKRVHDRNGVQYILDTLREPLQQKQLFQKRTLLDSFEKLSRFPNESLRQYINRYRRVEKDLEAIGISSSNMYDSESKGNRLLERARLAPELQRLVMIAAGNSLEYERIQEALALQFPDFKPPPAVFQKERDHVTRTPSHGKGSYSSNASTSASSSWSSSSSRPSSKGFGKSQYPKRAFVAEQVDDLGDIPEQPEDEQLDIEADDNGFYEVEEEFTEAVDNDIAEEAPESEIQDTVAQLADVLTVTSKKLQSTVLGRKFTGRPRTIEERKRTSTCSACGKLGHWHGDPSCPQSGSASQGHDSKGRGKHSADGKGKGQRSNSNSSTQYAKQAFMVRFPDIDDQEKTSENTSFFSYTTFLLDDHVCSTYMTELIDFSGTMILDTACQRACCGRVWLDLHTKILDTHRLSVKHIETADMFQFGSGGPKRSTQRTYFPASLAGQEAQGLLLGVNVLDADVPFLASNTMLQKLGCIIDTSQSLVSFAVLGVTLPLEFKHGHWAVNICCFPPRVHQHACWKELSKDSFWLAPDPEVILSEAFLERDRTRAQFDPPVVMMIEFRALAAMSRLVRFGLRPRQWMTAWELEETKKDQLKDVAQSSKTTPAHPMSTCTHPEFRRYGNRSGSYAQCKRCLAKFQWNPDDQGWLQLGGQSSSRSTPLPLPSSDNILCPVTGLDAIQYKQTALAKAGPKPKAKRSPTSSSTSRPTKGHGKSKGKVPIIHLPEQDDQSAWTPEEWETHWEEIRTTYQPHDIMMPDSDHPDQFPDDLEDGDHWEVKQGMCIRHHLVPRCSYFDLQHCECPVPLRRLNPQCTAEMEFLDGSYGTFTYEWQCSQAPVRSQWTGRTIFFIHNQFNQDKNSLAPLKSRRKLLDGVRRALRVYEIEYTAMNELAEKRPVSQVDIFEILNTNYELLETFAGQANITRRAKSFGLKAIEPVDYNTGFDLSQVTDQERVSSMIDRFKPLILIQGVDCRDWTLLQDNVNYLHRQIQLQRRRRKARKILRQVADWCIQQSKHGRYWLIENPLTSRLWQEPSVQQLRDLPGTEEAICHAGAYGATNSRGEPIRKAHRFLGNCPPVLRRLQRRLTAEEQKQCVSLEGRDTTLSAVYPPDMVKAILLGVRELAQQDDRHRFQQLGHRQVPFQVRVVHFTNAVASWLPAFEMADDTFHKVSNRNFLVPHSHPLWNKVSELVGWPRMERIQLTVQPVIHRLPVHVPYTHRGWALRFSDGTYDISYEDLSDVHHPRGRFPKPVQVGIFFYGYGDPEEDDIEAPASMGDAEPAPPDQRPHEVQPQPYEVQPLTEDDPRRQIQLSPPHGIHFKPGTKISQEMKHMLSRVHRNMGHPSAGELKNMLSMSGARDPALFAAIDGMTCDTCERTRMPPRPPLAHPPRDGFQQFGDSLQIDIVYCRDTGGANYPILGVICETTHLHTATVLESRAPEETFRKFMLCWGRPYGLPLTIRTDPDGAFRGRDTGQFEAELSALGVYIDYCPPEAHHRLGLIERHNSTMRYIMEKLVNQNGVTGPDGMERTCGAATYAKNSCTWSSGRPPFVAALGRMPRVGLDLLSNPRGLIMGSTQSEVQRHSDYLRIEAQQHLAAMTVDASLRRALLRRTPPQAELEAPVGSIVAYWRWIARSGRKRGGYRLARLLGRDPDQKSFWIQSGTNTIKVAQHQIRAAHGYEQWIPDAADIQALRQASANLQQGILQDEEIAQAPPDTEQQITEDPYMNIEAEPDTPMLLPTLTQQHPAAADTEARRHEQVQTEPQALHIPVQEPAVEQHLHMNISSPSYKQTNIYQQQTFGFGPEEASRAPVRTPVRQPYRARDTSQVIDLTPDDETAEAKALARMIPRTPEELSGQTTPTLAELEHRHTPAKRSIAETSPEALLESSSKGQATGSAPHTVALTHNHLIYNTADGIHTQEDGFDGTETIKMPHNAHTCLNAYRRSPDYAGNGDSEESEDGGPDLRGLKPSGSPPLSRIEQKALDKELPWQFIMQQSEEYIQAFVKSAQDEEASWNQWESVRPLSEKEAEHVYSTPHLRKRILKSRSAFRDKNKHIPPLKAKTRVVAIGCLDPDIFSLNRECATPTRQAEFVLLAFFICGKNKMLLTQESTWTLWSGDVKTAFLQGQQEGRAAPLYLAPPRDPITVRARTFAAPLYEVRGNIYGLANAPRVWSLEVTKRLLKAGYVRHTLDHQLFYYFQKPPGGSEEVLMSVLMVYVDDFLLAHDDRYDREHVLSLFTWGSKTELTTEESICFKGKQIHLKFDRQKNVYFLSLVQTAFIESMRGPQTKIPKSKFDQELATEDLSEMRSVAGSLQWVSGQTRPDVAATVSLSSRGQKTKYSDLAAMFEAVAHLQSTKHLGLNLFPVVLNETTHLLTLSDSSWANAESFASQHGCLTLLAEPSIVERTGTALLLDFKSSRSPRICRSTLAAEASAADMS</sequence>
<dbReference type="Proteomes" id="UP001642484">
    <property type="component" value="Unassembled WGS sequence"/>
</dbReference>
<comment type="caution">
    <text evidence="3">The sequence shown here is derived from an EMBL/GenBank/DDBJ whole genome shotgun (WGS) entry which is preliminary data.</text>
</comment>
<feature type="compositionally biased region" description="Polar residues" evidence="1">
    <location>
        <begin position="404"/>
        <end position="413"/>
    </location>
</feature>
<feature type="non-terminal residue" evidence="3">
    <location>
        <position position="2538"/>
    </location>
</feature>
<dbReference type="InterPro" id="IPR013103">
    <property type="entry name" value="RVT_2"/>
</dbReference>
<feature type="region of interest" description="Disordered" evidence="1">
    <location>
        <begin position="1372"/>
        <end position="1426"/>
    </location>
</feature>